<dbReference type="Pfam" id="PF13360">
    <property type="entry name" value="PQQ_2"/>
    <property type="match status" value="3"/>
</dbReference>
<dbReference type="Gene3D" id="2.130.10.10">
    <property type="entry name" value="YVTN repeat-like/Quinoprotein amine dehydrogenase"/>
    <property type="match status" value="2"/>
</dbReference>
<feature type="domain" description="Pyrrolo-quinoline quinone repeat" evidence="2">
    <location>
        <begin position="36"/>
        <end position="158"/>
    </location>
</feature>
<accession>A0A8E6EUV6</accession>
<dbReference type="Proteomes" id="UP000676194">
    <property type="component" value="Chromosome"/>
</dbReference>
<feature type="compositionally biased region" description="Basic and acidic residues" evidence="1">
    <location>
        <begin position="107"/>
        <end position="120"/>
    </location>
</feature>
<dbReference type="InterPro" id="IPR015943">
    <property type="entry name" value="WD40/YVTN_repeat-like_dom_sf"/>
</dbReference>
<dbReference type="InterPro" id="IPR011047">
    <property type="entry name" value="Quinoprotein_ADH-like_sf"/>
</dbReference>
<evidence type="ECO:0000259" key="2">
    <source>
        <dbReference type="Pfam" id="PF13360"/>
    </source>
</evidence>
<protein>
    <submittedName>
        <fullName evidence="3">PQQ-binding-like beta-propeller repeat protein</fullName>
    </submittedName>
</protein>
<sequence length="423" mass="46598">MSILSLCAYLALATASLNVSEENWPQWRGPSGNSVTTGPALPTKWSKTENVLWKTALPGWGNSTPAIWNDHIFLTTQEKDKLLLLCLSKQTGQILWQKEVSSGSPRRSGELGNDRFHDEQNMASPSPVTDGQHVWVHFGNGELACYNFAGEKIWSDNQVKKFGPYTIWWGHANSPVLFEDLLITTCMQDPKNSGKSYVLAQDKRTGSEKWKVERITGAVSEPADSYTTPLIYTHDGKSELIVFGGNQLDAYNPRTGEQLWKCNCFKGNRVISGPTLANDTVYAVQGMRGPLFAVKATGQGDVTATNILWKYTGGTPDSACPLYTKGLIFLANNDGVAVCIDAATGKELWKERLGQSFRSSPLASGDLVYFFSKEGKAFVVEAAREFKLIYKTDMGEEILASPAAVSGSLFIRTREHLYRIGSK</sequence>
<evidence type="ECO:0000313" key="4">
    <source>
        <dbReference type="Proteomes" id="UP000676194"/>
    </source>
</evidence>
<dbReference type="Gene3D" id="2.40.10.480">
    <property type="match status" value="1"/>
</dbReference>
<dbReference type="SUPFAM" id="SSF50998">
    <property type="entry name" value="Quinoprotein alcohol dehydrogenase-like"/>
    <property type="match status" value="1"/>
</dbReference>
<feature type="region of interest" description="Disordered" evidence="1">
    <location>
        <begin position="98"/>
        <end position="126"/>
    </location>
</feature>
<dbReference type="EMBL" id="CP074694">
    <property type="protein sequence ID" value="QVL31900.1"/>
    <property type="molecule type" value="Genomic_DNA"/>
</dbReference>
<dbReference type="InterPro" id="IPR002372">
    <property type="entry name" value="PQQ_rpt_dom"/>
</dbReference>
<dbReference type="InterPro" id="IPR018391">
    <property type="entry name" value="PQQ_b-propeller_rpt"/>
</dbReference>
<evidence type="ECO:0000256" key="1">
    <source>
        <dbReference type="SAM" id="MobiDB-lite"/>
    </source>
</evidence>
<keyword evidence="4" id="KW-1185">Reference proteome</keyword>
<proteinExistence type="predicted"/>
<reference evidence="3" key="1">
    <citation type="submission" date="2021-05" db="EMBL/GenBank/DDBJ databases">
        <title>Complete genome sequence of the cellulolytic planctomycete Telmatocola sphagniphila SP2T and characterization of the first cellulase from planctomycetes.</title>
        <authorList>
            <person name="Rakitin A.L."/>
            <person name="Beletsky A.V."/>
            <person name="Naumoff D.G."/>
            <person name="Kulichevskaya I.S."/>
            <person name="Mardanov A.V."/>
            <person name="Ravin N.V."/>
            <person name="Dedysh S.N."/>
        </authorList>
    </citation>
    <scope>NUCLEOTIDE SEQUENCE</scope>
    <source>
        <strain evidence="3">SP2T</strain>
    </source>
</reference>
<dbReference type="PANTHER" id="PTHR34512:SF30">
    <property type="entry name" value="OUTER MEMBRANE PROTEIN ASSEMBLY FACTOR BAMB"/>
    <property type="match status" value="1"/>
</dbReference>
<organism evidence="3 4">
    <name type="scientific">Telmatocola sphagniphila</name>
    <dbReference type="NCBI Taxonomy" id="1123043"/>
    <lineage>
        <taxon>Bacteria</taxon>
        <taxon>Pseudomonadati</taxon>
        <taxon>Planctomycetota</taxon>
        <taxon>Planctomycetia</taxon>
        <taxon>Gemmatales</taxon>
        <taxon>Gemmataceae</taxon>
    </lineage>
</organism>
<dbReference type="RefSeq" id="WP_213496335.1">
    <property type="nucleotide sequence ID" value="NZ_CP074694.1"/>
</dbReference>
<dbReference type="AlphaFoldDB" id="A0A8E6EUV6"/>
<dbReference type="PANTHER" id="PTHR34512">
    <property type="entry name" value="CELL SURFACE PROTEIN"/>
    <property type="match status" value="1"/>
</dbReference>
<feature type="domain" description="Pyrrolo-quinoline quinone repeat" evidence="2">
    <location>
        <begin position="307"/>
        <end position="375"/>
    </location>
</feature>
<dbReference type="SMART" id="SM00564">
    <property type="entry name" value="PQQ"/>
    <property type="match status" value="4"/>
</dbReference>
<feature type="domain" description="Pyrrolo-quinoline quinone repeat" evidence="2">
    <location>
        <begin position="195"/>
        <end position="288"/>
    </location>
</feature>
<evidence type="ECO:0000313" key="3">
    <source>
        <dbReference type="EMBL" id="QVL31900.1"/>
    </source>
</evidence>
<name>A0A8E6EUV6_9BACT</name>
<gene>
    <name evidence="3" type="ORF">KIH39_24185</name>
</gene>
<dbReference type="KEGG" id="tsph:KIH39_24185"/>